<reference evidence="3" key="1">
    <citation type="submission" date="2016-11" db="EMBL/GenBank/DDBJ databases">
        <authorList>
            <person name="Varghese N."/>
            <person name="Submissions S."/>
        </authorList>
    </citation>
    <scope>NUCLEOTIDE SEQUENCE [LARGE SCALE GENOMIC DNA]</scope>
    <source>
        <strain evidence="3">DSM 16219</strain>
    </source>
</reference>
<accession>A0A1M6BXW2</accession>
<dbReference type="RefSeq" id="WP_073471831.1">
    <property type="nucleotide sequence ID" value="NZ_FQZU01000001.1"/>
</dbReference>
<dbReference type="GO" id="GO:0016832">
    <property type="term" value="F:aldehyde-lyase activity"/>
    <property type="evidence" value="ECO:0007669"/>
    <property type="project" value="InterPro"/>
</dbReference>
<dbReference type="Pfam" id="PF01116">
    <property type="entry name" value="F_bP_aldolase"/>
    <property type="match status" value="1"/>
</dbReference>
<dbReference type="STRING" id="1121393.SAMN02745216_00094"/>
<gene>
    <name evidence="2" type="ORF">SAMN02745216_00094</name>
</gene>
<sequence>MTQSTAVYSQDFLKALEIGRPPNIKKLFPNSRALIVSGKYIDRAMLAKGGAMTIAANGRSNLVIRGSLAAAQRANAAIIIEIARSEGGASSYCATNYWNIARQVDALCNEMGVTAPVAIHADHYGIKKPEDVAPAAVEIPTLFEAGITSIAIDASHMPDAQNLAANLALNEFVPDWAGLETEVGEIKGKSGLSTVDEAKFLIAGLNAHGIVADWIALNNGTTHGIEASDQGIQVELTTEIHKALEPYATSGAQHGTSGNNSDRLRRIAAETHTTKANVATALQMISWGLEVNDYGNAQLDADGNFIKVKGQGLTEELWEEMKAYAAKQDWKGGNYKKLNLPFENKIMGQPQEVRARMAKRVEDFVYTLLTDVFNAGDTAPLAIEAILKAGSHDPGPKAERIEDPADWTPEKYQARAASLEKEDGPEGDFDD</sequence>
<organism evidence="2 3">
    <name type="scientific">Desulfatibacillum alkenivorans DSM 16219</name>
    <dbReference type="NCBI Taxonomy" id="1121393"/>
    <lineage>
        <taxon>Bacteria</taxon>
        <taxon>Pseudomonadati</taxon>
        <taxon>Thermodesulfobacteriota</taxon>
        <taxon>Desulfobacteria</taxon>
        <taxon>Desulfobacterales</taxon>
        <taxon>Desulfatibacillaceae</taxon>
        <taxon>Desulfatibacillum</taxon>
    </lineage>
</organism>
<dbReference type="InterPro" id="IPR013785">
    <property type="entry name" value="Aldolase_TIM"/>
</dbReference>
<evidence type="ECO:0000256" key="1">
    <source>
        <dbReference type="SAM" id="MobiDB-lite"/>
    </source>
</evidence>
<dbReference type="GO" id="GO:0005975">
    <property type="term" value="P:carbohydrate metabolic process"/>
    <property type="evidence" value="ECO:0007669"/>
    <property type="project" value="InterPro"/>
</dbReference>
<name>A0A1M6BXW2_9BACT</name>
<dbReference type="AlphaFoldDB" id="A0A1M6BXW2"/>
<dbReference type="GO" id="GO:0008270">
    <property type="term" value="F:zinc ion binding"/>
    <property type="evidence" value="ECO:0007669"/>
    <property type="project" value="InterPro"/>
</dbReference>
<evidence type="ECO:0000313" key="2">
    <source>
        <dbReference type="EMBL" id="SHI53318.1"/>
    </source>
</evidence>
<feature type="region of interest" description="Disordered" evidence="1">
    <location>
        <begin position="391"/>
        <end position="431"/>
    </location>
</feature>
<proteinExistence type="predicted"/>
<protein>
    <submittedName>
        <fullName evidence="2">Fructose-bisphosphate aldolase</fullName>
    </submittedName>
</protein>
<dbReference type="InterPro" id="IPR000771">
    <property type="entry name" value="FBA_II"/>
</dbReference>
<dbReference type="Proteomes" id="UP000183994">
    <property type="component" value="Unassembled WGS sequence"/>
</dbReference>
<keyword evidence="3" id="KW-1185">Reference proteome</keyword>
<dbReference type="OrthoDB" id="9803995at2"/>
<evidence type="ECO:0000313" key="3">
    <source>
        <dbReference type="Proteomes" id="UP000183994"/>
    </source>
</evidence>
<dbReference type="EMBL" id="FQZU01000001">
    <property type="protein sequence ID" value="SHI53318.1"/>
    <property type="molecule type" value="Genomic_DNA"/>
</dbReference>
<feature type="compositionally biased region" description="Basic and acidic residues" evidence="1">
    <location>
        <begin position="391"/>
        <end position="424"/>
    </location>
</feature>
<dbReference type="SUPFAM" id="SSF51569">
    <property type="entry name" value="Aldolase"/>
    <property type="match status" value="1"/>
</dbReference>
<dbReference type="Gene3D" id="3.20.20.70">
    <property type="entry name" value="Aldolase class I"/>
    <property type="match status" value="1"/>
</dbReference>